<feature type="signal peptide" evidence="1">
    <location>
        <begin position="1"/>
        <end position="27"/>
    </location>
</feature>
<feature type="chain" id="PRO_5031387311" evidence="1">
    <location>
        <begin position="28"/>
        <end position="293"/>
    </location>
</feature>
<organism evidence="2">
    <name type="scientific">Haptolina ericina</name>
    <dbReference type="NCBI Taxonomy" id="156174"/>
    <lineage>
        <taxon>Eukaryota</taxon>
        <taxon>Haptista</taxon>
        <taxon>Haptophyta</taxon>
        <taxon>Prymnesiophyceae</taxon>
        <taxon>Prymnesiales</taxon>
        <taxon>Prymnesiaceae</taxon>
        <taxon>Haptolina</taxon>
    </lineage>
</organism>
<name>A0A7S3AFP1_9EUKA</name>
<evidence type="ECO:0000313" key="2">
    <source>
        <dbReference type="EMBL" id="CAE0101480.1"/>
    </source>
</evidence>
<evidence type="ECO:0000256" key="1">
    <source>
        <dbReference type="SAM" id="SignalP"/>
    </source>
</evidence>
<sequence length="293" mass="32594">MQREALVFVIGLATLLVLPLLLALCAARCWCQHQVRRQREVRGAFVEALPTSEGEEDDYPEPVSVATTPKECELRPSMTRPMVRQSSSRSGYSEPMCPRLSSIASTGAKVTKVCFRKADWRSRQRKPVVLELALESVQTVPELCLQLRRAYQQWTYEGAEVAQEVDLGAITVECQHWDGQMVEITPGMELDGLADVRALFVTTNISQAAVLSSASSALPVVSTRDEEEDDRSEVSLIDLSLAGCCGVQSTWGGLRINSDMSAHELDGAQARKEQRQSELSRFRAAKFRHYFTL</sequence>
<proteinExistence type="predicted"/>
<dbReference type="AlphaFoldDB" id="A0A7S3AFP1"/>
<keyword evidence="1" id="KW-0732">Signal</keyword>
<dbReference type="EMBL" id="HBHX01004751">
    <property type="protein sequence ID" value="CAE0101480.1"/>
    <property type="molecule type" value="Transcribed_RNA"/>
</dbReference>
<accession>A0A7S3AFP1</accession>
<gene>
    <name evidence="2" type="ORF">HERI1096_LOCUS2570</name>
</gene>
<protein>
    <submittedName>
        <fullName evidence="2">Uncharacterized protein</fullName>
    </submittedName>
</protein>
<reference evidence="2" key="1">
    <citation type="submission" date="2021-01" db="EMBL/GenBank/DDBJ databases">
        <authorList>
            <person name="Corre E."/>
            <person name="Pelletier E."/>
            <person name="Niang G."/>
            <person name="Scheremetjew M."/>
            <person name="Finn R."/>
            <person name="Kale V."/>
            <person name="Holt S."/>
            <person name="Cochrane G."/>
            <person name="Meng A."/>
            <person name="Brown T."/>
            <person name="Cohen L."/>
        </authorList>
    </citation>
    <scope>NUCLEOTIDE SEQUENCE</scope>
    <source>
        <strain evidence="2">CCMP281</strain>
    </source>
</reference>